<dbReference type="RefSeq" id="WP_159345996.1">
    <property type="nucleotide sequence ID" value="NZ_JBALOT010000066.1"/>
</dbReference>
<comment type="caution">
    <text evidence="1">The sequence shown here is derived from an EMBL/GenBank/DDBJ whole genome shotgun (WGS) entry which is preliminary data.</text>
</comment>
<evidence type="ECO:0000313" key="2">
    <source>
        <dbReference type="Proteomes" id="UP000465778"/>
    </source>
</evidence>
<organism evidence="1 2">
    <name type="scientific">Cytobacillus firmus</name>
    <name type="common">Bacillus firmus</name>
    <dbReference type="NCBI Taxonomy" id="1399"/>
    <lineage>
        <taxon>Bacteria</taxon>
        <taxon>Bacillati</taxon>
        <taxon>Bacillota</taxon>
        <taxon>Bacilli</taxon>
        <taxon>Bacillales</taxon>
        <taxon>Bacillaceae</taxon>
        <taxon>Cytobacillus</taxon>
    </lineage>
</organism>
<sequence length="141" mass="16459">MQVQIKNSYIPDIMEFLYNLSLKGKQSRHRTRFIKMLQEKWKQVGEEERELIKEFAGVDEKGEPNRNDQGNYAVEDVEGFKHQQEELLNENFVIDGGDHHGMLKTVKEVVLNFEEEVSGNTAVIYDYLCEAFENEEKGAEE</sequence>
<accession>A0A800N9F3</accession>
<reference evidence="1 2" key="1">
    <citation type="journal article" date="2020" name="G3 (Bethesda)">
        <title>Whole Genome Sequencing and Comparative Genomics of Two Nematicidal Bacillus Strains Reveals a Wide Range of Possible Virulence Factors.</title>
        <authorList>
            <person name="Susic N."/>
            <person name="Janezic S."/>
            <person name="Rupnik M."/>
            <person name="Geric Stare B."/>
        </authorList>
    </citation>
    <scope>NUCLEOTIDE SEQUENCE [LARGE SCALE GENOMIC DNA]</scope>
    <source>
        <strain evidence="1 2">I-1582</strain>
    </source>
</reference>
<protein>
    <submittedName>
        <fullName evidence="1">Uncharacterized protein</fullName>
    </submittedName>
</protein>
<dbReference type="Proteomes" id="UP000465778">
    <property type="component" value="Unassembled WGS sequence"/>
</dbReference>
<evidence type="ECO:0000313" key="1">
    <source>
        <dbReference type="EMBL" id="KAF0822504.1"/>
    </source>
</evidence>
<proteinExistence type="predicted"/>
<name>A0A800N9F3_CYTFI</name>
<gene>
    <name evidence="1" type="ORF">KIS1582_3721</name>
</gene>
<dbReference type="OrthoDB" id="2194466at2"/>
<dbReference type="EMBL" id="VDEM01000055">
    <property type="protein sequence ID" value="KAF0822504.1"/>
    <property type="molecule type" value="Genomic_DNA"/>
</dbReference>
<dbReference type="AlphaFoldDB" id="A0A800N9F3"/>